<keyword evidence="2" id="KW-1185">Reference proteome</keyword>
<protein>
    <submittedName>
        <fullName evidence="1">Uncharacterized protein</fullName>
    </submittedName>
</protein>
<organism evidence="1 2">
    <name type="scientific">Kibdelosporangium lantanae</name>
    <dbReference type="NCBI Taxonomy" id="1497396"/>
    <lineage>
        <taxon>Bacteria</taxon>
        <taxon>Bacillati</taxon>
        <taxon>Actinomycetota</taxon>
        <taxon>Actinomycetes</taxon>
        <taxon>Pseudonocardiales</taxon>
        <taxon>Pseudonocardiaceae</taxon>
        <taxon>Kibdelosporangium</taxon>
    </lineage>
</organism>
<comment type="caution">
    <text evidence="1">The sequence shown here is derived from an EMBL/GenBank/DDBJ whole genome shotgun (WGS) entry which is preliminary data.</text>
</comment>
<reference evidence="2" key="1">
    <citation type="journal article" date="2019" name="Int. J. Syst. Evol. Microbiol.">
        <title>The Global Catalogue of Microorganisms (GCM) 10K type strain sequencing project: providing services to taxonomists for standard genome sequencing and annotation.</title>
        <authorList>
            <consortium name="The Broad Institute Genomics Platform"/>
            <consortium name="The Broad Institute Genome Sequencing Center for Infectious Disease"/>
            <person name="Wu L."/>
            <person name="Ma J."/>
        </authorList>
    </citation>
    <scope>NUCLEOTIDE SEQUENCE [LARGE SCALE GENOMIC DNA]</scope>
    <source>
        <strain evidence="2">JCM 31486</strain>
    </source>
</reference>
<proteinExistence type="predicted"/>
<evidence type="ECO:0000313" key="2">
    <source>
        <dbReference type="Proteomes" id="UP001597045"/>
    </source>
</evidence>
<dbReference type="Proteomes" id="UP001597045">
    <property type="component" value="Unassembled WGS sequence"/>
</dbReference>
<sequence>MTDIPGFDFGPYGSAEKPNGELRQLAEDEARDVGLLDGTYDQVRLPEVLEQNLAR</sequence>
<name>A0ABW3M5J4_9PSEU</name>
<accession>A0ABW3M5J4</accession>
<evidence type="ECO:0000313" key="1">
    <source>
        <dbReference type="EMBL" id="MFD1044649.1"/>
    </source>
</evidence>
<gene>
    <name evidence="1" type="ORF">ACFQ1S_03085</name>
</gene>
<dbReference type="EMBL" id="JBHTIS010000094">
    <property type="protein sequence ID" value="MFD1044649.1"/>
    <property type="molecule type" value="Genomic_DNA"/>
</dbReference>